<dbReference type="RefSeq" id="WP_378262998.1">
    <property type="nucleotide sequence ID" value="NZ_JBHUKR010000006.1"/>
</dbReference>
<sequence length="330" mass="35722">MALTVELDVTELAATRFAISPLSETVSALQQLTGHPRQSVNLRWLRWAEDELGRNPLDIPHTRALIAGDRPSWPSFLIPAPLGAGPSLEDDLTALRRTTARQVRVSLRRVFGDRLPGTVAMLAARPAAGLRALAAELRATYDRLIAPHWPRIRAVLDADVAYRARQLATGGTGKLFSGLHPDLRWSDGRLTLEGTRPHIDRVVNLGPGGLVLIPVVLGPPHVMIKRNTTTQTTVRYPARGVGTLWTAGTRRPPESVTRLLGRPRAELLEALRSPATTTNLARALGVTPSAVSQHLRVLRESGLVVGERSGRAVLYTTTDLGNALCEAGMA</sequence>
<evidence type="ECO:0000259" key="4">
    <source>
        <dbReference type="PROSITE" id="PS50987"/>
    </source>
</evidence>
<dbReference type="SUPFAM" id="SSF46785">
    <property type="entry name" value="Winged helix' DNA-binding domain"/>
    <property type="match status" value="1"/>
</dbReference>
<name>A0ABW5FUE6_9PSEU</name>
<evidence type="ECO:0000256" key="2">
    <source>
        <dbReference type="ARBA" id="ARBA00023125"/>
    </source>
</evidence>
<dbReference type="SMART" id="SM00419">
    <property type="entry name" value="HTH_CRP"/>
    <property type="match status" value="1"/>
</dbReference>
<dbReference type="InterPro" id="IPR011991">
    <property type="entry name" value="ArsR-like_HTH"/>
</dbReference>
<dbReference type="EMBL" id="JBHUKR010000006">
    <property type="protein sequence ID" value="MFD2416316.1"/>
    <property type="molecule type" value="Genomic_DNA"/>
</dbReference>
<dbReference type="InterPro" id="IPR012318">
    <property type="entry name" value="HTH_CRP"/>
</dbReference>
<dbReference type="PANTHER" id="PTHR43132">
    <property type="entry name" value="ARSENICAL RESISTANCE OPERON REPRESSOR ARSR-RELATED"/>
    <property type="match status" value="1"/>
</dbReference>
<proteinExistence type="predicted"/>
<dbReference type="PROSITE" id="PS50987">
    <property type="entry name" value="HTH_ARSR_2"/>
    <property type="match status" value="1"/>
</dbReference>
<dbReference type="InterPro" id="IPR036390">
    <property type="entry name" value="WH_DNA-bd_sf"/>
</dbReference>
<dbReference type="Pfam" id="PF12840">
    <property type="entry name" value="HTH_20"/>
    <property type="match status" value="1"/>
</dbReference>
<accession>A0ABW5FUE6</accession>
<dbReference type="Pfam" id="PF19361">
    <property type="entry name" value="DUF5937"/>
    <property type="match status" value="1"/>
</dbReference>
<comment type="caution">
    <text evidence="5">The sequence shown here is derived from an EMBL/GenBank/DDBJ whole genome shotgun (WGS) entry which is preliminary data.</text>
</comment>
<dbReference type="InterPro" id="IPR051011">
    <property type="entry name" value="Metal_resp_trans_reg"/>
</dbReference>
<dbReference type="Proteomes" id="UP001597417">
    <property type="component" value="Unassembled WGS sequence"/>
</dbReference>
<keyword evidence="6" id="KW-1185">Reference proteome</keyword>
<dbReference type="SMART" id="SM00418">
    <property type="entry name" value="HTH_ARSR"/>
    <property type="match status" value="1"/>
</dbReference>
<dbReference type="CDD" id="cd00090">
    <property type="entry name" value="HTH_ARSR"/>
    <property type="match status" value="1"/>
</dbReference>
<keyword evidence="3" id="KW-0804">Transcription</keyword>
<gene>
    <name evidence="5" type="ORF">ACFSXZ_08235</name>
</gene>
<feature type="domain" description="HTH arsR-type" evidence="4">
    <location>
        <begin position="244"/>
        <end position="330"/>
    </location>
</feature>
<keyword evidence="1" id="KW-0805">Transcription regulation</keyword>
<dbReference type="InterPro" id="IPR036388">
    <property type="entry name" value="WH-like_DNA-bd_sf"/>
</dbReference>
<protein>
    <submittedName>
        <fullName evidence="5">DUF5937 family protein</fullName>
    </submittedName>
</protein>
<keyword evidence="2" id="KW-0238">DNA-binding</keyword>
<evidence type="ECO:0000313" key="6">
    <source>
        <dbReference type="Proteomes" id="UP001597417"/>
    </source>
</evidence>
<dbReference type="PANTHER" id="PTHR43132:SF6">
    <property type="entry name" value="HTH-TYPE TRANSCRIPTIONAL REPRESSOR CZRA"/>
    <property type="match status" value="1"/>
</dbReference>
<organism evidence="5 6">
    <name type="scientific">Amycolatopsis pigmentata</name>
    <dbReference type="NCBI Taxonomy" id="450801"/>
    <lineage>
        <taxon>Bacteria</taxon>
        <taxon>Bacillati</taxon>
        <taxon>Actinomycetota</taxon>
        <taxon>Actinomycetes</taxon>
        <taxon>Pseudonocardiales</taxon>
        <taxon>Pseudonocardiaceae</taxon>
        <taxon>Amycolatopsis</taxon>
    </lineage>
</organism>
<dbReference type="Gene3D" id="1.10.10.10">
    <property type="entry name" value="Winged helix-like DNA-binding domain superfamily/Winged helix DNA-binding domain"/>
    <property type="match status" value="1"/>
</dbReference>
<dbReference type="InterPro" id="IPR045981">
    <property type="entry name" value="DUF5937"/>
</dbReference>
<evidence type="ECO:0000256" key="1">
    <source>
        <dbReference type="ARBA" id="ARBA00023015"/>
    </source>
</evidence>
<evidence type="ECO:0000313" key="5">
    <source>
        <dbReference type="EMBL" id="MFD2416316.1"/>
    </source>
</evidence>
<dbReference type="InterPro" id="IPR001845">
    <property type="entry name" value="HTH_ArsR_DNA-bd_dom"/>
</dbReference>
<evidence type="ECO:0000256" key="3">
    <source>
        <dbReference type="ARBA" id="ARBA00023163"/>
    </source>
</evidence>
<reference evidence="6" key="1">
    <citation type="journal article" date="2019" name="Int. J. Syst. Evol. Microbiol.">
        <title>The Global Catalogue of Microorganisms (GCM) 10K type strain sequencing project: providing services to taxonomists for standard genome sequencing and annotation.</title>
        <authorList>
            <consortium name="The Broad Institute Genomics Platform"/>
            <consortium name="The Broad Institute Genome Sequencing Center for Infectious Disease"/>
            <person name="Wu L."/>
            <person name="Ma J."/>
        </authorList>
    </citation>
    <scope>NUCLEOTIDE SEQUENCE [LARGE SCALE GENOMIC DNA]</scope>
    <source>
        <strain evidence="6">CGMCC 4.7645</strain>
    </source>
</reference>